<evidence type="ECO:0000256" key="2">
    <source>
        <dbReference type="ARBA" id="ARBA00006115"/>
    </source>
</evidence>
<keyword evidence="5 13" id="KW-0548">Nucleotidyltransferase</keyword>
<dbReference type="Pfam" id="PF00483">
    <property type="entry name" value="NTP_transferase"/>
    <property type="match status" value="1"/>
</dbReference>
<keyword evidence="4 13" id="KW-0808">Transferase</keyword>
<feature type="domain" description="Mannose-6-phosphate isomerase type II C-terminal" evidence="11">
    <location>
        <begin position="350"/>
        <end position="464"/>
    </location>
</feature>
<evidence type="ECO:0000256" key="4">
    <source>
        <dbReference type="ARBA" id="ARBA00022679"/>
    </source>
</evidence>
<evidence type="ECO:0000256" key="5">
    <source>
        <dbReference type="ARBA" id="ARBA00022695"/>
    </source>
</evidence>
<dbReference type="GO" id="GO:0000271">
    <property type="term" value="P:polysaccharide biosynthetic process"/>
    <property type="evidence" value="ECO:0007669"/>
    <property type="project" value="InterPro"/>
</dbReference>
<evidence type="ECO:0000256" key="7">
    <source>
        <dbReference type="ARBA" id="ARBA00023134"/>
    </source>
</evidence>
<dbReference type="CDD" id="cd02213">
    <property type="entry name" value="cupin_PMI_typeII_C"/>
    <property type="match status" value="1"/>
</dbReference>
<evidence type="ECO:0000256" key="3">
    <source>
        <dbReference type="ARBA" id="ARBA00012387"/>
    </source>
</evidence>
<evidence type="ECO:0000313" key="13">
    <source>
        <dbReference type="EMBL" id="HHH12720.1"/>
    </source>
</evidence>
<evidence type="ECO:0000259" key="12">
    <source>
        <dbReference type="Pfam" id="PF22640"/>
    </source>
</evidence>
<protein>
    <recommendedName>
        <fullName evidence="3">mannose-1-phosphate guanylyltransferase</fullName>
        <ecNumber evidence="3">2.7.7.13</ecNumber>
    </recommendedName>
</protein>
<dbReference type="GO" id="GO:0016853">
    <property type="term" value="F:isomerase activity"/>
    <property type="evidence" value="ECO:0007669"/>
    <property type="project" value="UniProtKB-KW"/>
</dbReference>
<dbReference type="InterPro" id="IPR001538">
    <property type="entry name" value="Man6P_isomerase-2_C"/>
</dbReference>
<dbReference type="CDD" id="cd02509">
    <property type="entry name" value="GDP-M1P_Guanylyltransferase"/>
    <property type="match status" value="1"/>
</dbReference>
<dbReference type="GO" id="GO:0005525">
    <property type="term" value="F:GTP binding"/>
    <property type="evidence" value="ECO:0007669"/>
    <property type="project" value="UniProtKB-KW"/>
</dbReference>
<dbReference type="PANTHER" id="PTHR46390">
    <property type="entry name" value="MANNOSE-1-PHOSPHATE GUANYLYLTRANSFERASE"/>
    <property type="match status" value="1"/>
</dbReference>
<comment type="pathway">
    <text evidence="1">Nucleotide-sugar biosynthesis; GDP-alpha-D-mannose biosynthesis; GDP-alpha-D-mannose from alpha-D-mannose 1-phosphate (GTP route): step 1/1.</text>
</comment>
<dbReference type="InterPro" id="IPR005835">
    <property type="entry name" value="NTP_transferase_dom"/>
</dbReference>
<evidence type="ECO:0000256" key="6">
    <source>
        <dbReference type="ARBA" id="ARBA00022741"/>
    </source>
</evidence>
<dbReference type="NCBIfam" id="TIGR01479">
    <property type="entry name" value="GMP_PMI"/>
    <property type="match status" value="1"/>
</dbReference>
<dbReference type="Gene3D" id="3.90.550.10">
    <property type="entry name" value="Spore Coat Polysaccharide Biosynthesis Protein SpsA, Chain A"/>
    <property type="match status" value="1"/>
</dbReference>
<evidence type="ECO:0000256" key="1">
    <source>
        <dbReference type="ARBA" id="ARBA00004823"/>
    </source>
</evidence>
<evidence type="ECO:0000259" key="10">
    <source>
        <dbReference type="Pfam" id="PF00483"/>
    </source>
</evidence>
<organism evidence="13">
    <name type="scientific">Thiolapillus brandeum</name>
    <dbReference type="NCBI Taxonomy" id="1076588"/>
    <lineage>
        <taxon>Bacteria</taxon>
        <taxon>Pseudomonadati</taxon>
        <taxon>Pseudomonadota</taxon>
        <taxon>Gammaproteobacteria</taxon>
        <taxon>Chromatiales</taxon>
        <taxon>Sedimenticolaceae</taxon>
        <taxon>Thiolapillus</taxon>
    </lineage>
</organism>
<dbReference type="InterPro" id="IPR006375">
    <property type="entry name" value="Man1P_GuaTrfase/Man6P_Isoase"/>
</dbReference>
<dbReference type="EMBL" id="DROM01000041">
    <property type="protein sequence ID" value="HHH12720.1"/>
    <property type="molecule type" value="Genomic_DNA"/>
</dbReference>
<comment type="similarity">
    <text evidence="2 9">Belongs to the mannose-6-phosphate isomerase type 2 family.</text>
</comment>
<dbReference type="PANTHER" id="PTHR46390:SF1">
    <property type="entry name" value="MANNOSE-1-PHOSPHATE GUANYLYLTRANSFERASE"/>
    <property type="match status" value="1"/>
</dbReference>
<dbReference type="Pfam" id="PF22640">
    <property type="entry name" value="ManC_GMP_beta-helix"/>
    <property type="match status" value="1"/>
</dbReference>
<dbReference type="SUPFAM" id="SSF51182">
    <property type="entry name" value="RmlC-like cupins"/>
    <property type="match status" value="1"/>
</dbReference>
<keyword evidence="13" id="KW-0413">Isomerase</keyword>
<sequence>MIPVILSGGSGTRLWPVSRKTHPKQFWPLVSELSMLQETCARTRSLAECDPMVVCNEEHRFFVAQQLQEAGYEGAAILLEPAGRNTAPAAAIAALHALGDERDPVLLILPADHVIRDLQAFHDAVTEGEALAEQGHLVTFGIVPEYPETGYGYIQGGSPLPGSEGARRIDRFVEKPDLTTARMYLDAGDYYWNSGMFLFRASVYLEELEKQNPEMIEACREACDKAQRDLDFIRLDREAFERSPSDSIDYAVMEHTNRGVVIPIDAGWNDVGSWSALWEIGDKDEDGNVLQGDVLALDCRDNLLRSDGRLLAALGVKDLIVVDTPDVLLVAHRSQAQRVKELVERLDGEQREEIEIHAQVHRPWGCYQGIDRAERYQVKRISVKPGASLSLQKHHHRAEHWIVVKGSALVTRGNETFLLTENQSTYIPVGELHRLENPGKIPLELIEVQSGSYLGEDDIVRFDDEYGRGDG</sequence>
<dbReference type="UniPathway" id="UPA00126">
    <property type="reaction ID" value="UER00930"/>
</dbReference>
<keyword evidence="6" id="KW-0547">Nucleotide-binding</keyword>
<dbReference type="Gene3D" id="2.60.120.10">
    <property type="entry name" value="Jelly Rolls"/>
    <property type="match status" value="1"/>
</dbReference>
<dbReference type="InterPro" id="IPR011051">
    <property type="entry name" value="RmlC_Cupin_sf"/>
</dbReference>
<dbReference type="Pfam" id="PF01050">
    <property type="entry name" value="MannoseP_isomer"/>
    <property type="match status" value="1"/>
</dbReference>
<dbReference type="SUPFAM" id="SSF53448">
    <property type="entry name" value="Nucleotide-diphospho-sugar transferases"/>
    <property type="match status" value="1"/>
</dbReference>
<keyword evidence="7" id="KW-0342">GTP-binding</keyword>
<accession>A0A7C5MYU9</accession>
<dbReference type="InterPro" id="IPR029044">
    <property type="entry name" value="Nucleotide-diphossugar_trans"/>
</dbReference>
<name>A0A7C5MYU9_9GAMM</name>
<dbReference type="InterPro" id="IPR051161">
    <property type="entry name" value="Mannose-6P_isomerase_type2"/>
</dbReference>
<comment type="caution">
    <text evidence="13">The sequence shown here is derived from an EMBL/GenBank/DDBJ whole genome shotgun (WGS) entry which is preliminary data.</text>
</comment>
<dbReference type="AlphaFoldDB" id="A0A7C5MYU9"/>
<dbReference type="FunFam" id="3.90.550.10:FF:000046">
    <property type="entry name" value="Mannose-1-phosphate guanylyltransferase (GDP)"/>
    <property type="match status" value="1"/>
</dbReference>
<feature type="domain" description="Nucleotidyl transferase" evidence="10">
    <location>
        <begin position="3"/>
        <end position="285"/>
    </location>
</feature>
<dbReference type="GO" id="GO:0009298">
    <property type="term" value="P:GDP-mannose biosynthetic process"/>
    <property type="evidence" value="ECO:0007669"/>
    <property type="project" value="UniProtKB-UniPathway"/>
</dbReference>
<dbReference type="InterPro" id="IPR054566">
    <property type="entry name" value="ManC/GMP-like_b-helix"/>
</dbReference>
<dbReference type="Proteomes" id="UP000886100">
    <property type="component" value="Unassembled WGS sequence"/>
</dbReference>
<evidence type="ECO:0000259" key="11">
    <source>
        <dbReference type="Pfam" id="PF01050"/>
    </source>
</evidence>
<dbReference type="InterPro" id="IPR049577">
    <property type="entry name" value="GMPP_N"/>
</dbReference>
<evidence type="ECO:0000256" key="9">
    <source>
        <dbReference type="RuleBase" id="RU004190"/>
    </source>
</evidence>
<reference evidence="13" key="1">
    <citation type="journal article" date="2020" name="mSystems">
        <title>Genome- and Community-Level Interaction Insights into Carbon Utilization and Element Cycling Functions of Hydrothermarchaeota in Hydrothermal Sediment.</title>
        <authorList>
            <person name="Zhou Z."/>
            <person name="Liu Y."/>
            <person name="Xu W."/>
            <person name="Pan J."/>
            <person name="Luo Z.H."/>
            <person name="Li M."/>
        </authorList>
    </citation>
    <scope>NUCLEOTIDE SEQUENCE [LARGE SCALE GENOMIC DNA]</scope>
    <source>
        <strain evidence="13">HyVt-535</strain>
    </source>
</reference>
<feature type="domain" description="MannoseP isomerase/GMP-like beta-helix" evidence="12">
    <location>
        <begin position="292"/>
        <end position="346"/>
    </location>
</feature>
<dbReference type="FunFam" id="2.60.120.10:FF:000032">
    <property type="entry name" value="Mannose-1-phosphate guanylyltransferase/mannose-6-phosphate isomerase"/>
    <property type="match status" value="1"/>
</dbReference>
<gene>
    <name evidence="13" type="ORF">ENJ98_00625</name>
</gene>
<evidence type="ECO:0000256" key="8">
    <source>
        <dbReference type="ARBA" id="ARBA00047343"/>
    </source>
</evidence>
<dbReference type="GO" id="GO:0004475">
    <property type="term" value="F:mannose-1-phosphate guanylyltransferase (GTP) activity"/>
    <property type="evidence" value="ECO:0007669"/>
    <property type="project" value="UniProtKB-EC"/>
</dbReference>
<dbReference type="InterPro" id="IPR014710">
    <property type="entry name" value="RmlC-like_jellyroll"/>
</dbReference>
<proteinExistence type="inferred from homology"/>
<dbReference type="EC" id="2.7.7.13" evidence="3"/>
<comment type="catalytic activity">
    <reaction evidence="8">
        <text>alpha-D-mannose 1-phosphate + GTP + H(+) = GDP-alpha-D-mannose + diphosphate</text>
        <dbReference type="Rhea" id="RHEA:15229"/>
        <dbReference type="ChEBI" id="CHEBI:15378"/>
        <dbReference type="ChEBI" id="CHEBI:33019"/>
        <dbReference type="ChEBI" id="CHEBI:37565"/>
        <dbReference type="ChEBI" id="CHEBI:57527"/>
        <dbReference type="ChEBI" id="CHEBI:58409"/>
        <dbReference type="EC" id="2.7.7.13"/>
    </reaction>
</comment>